<feature type="transmembrane region" description="Helical" evidence="1">
    <location>
        <begin position="64"/>
        <end position="83"/>
    </location>
</feature>
<keyword evidence="3" id="KW-1185">Reference proteome</keyword>
<dbReference type="EMBL" id="JAPRFR010000001">
    <property type="protein sequence ID" value="MCZ0725504.1"/>
    <property type="molecule type" value="Genomic_DNA"/>
</dbReference>
<keyword evidence="1" id="KW-0472">Membrane</keyword>
<evidence type="ECO:0000313" key="3">
    <source>
        <dbReference type="Proteomes" id="UP001146670"/>
    </source>
</evidence>
<sequence length="160" mass="17431">MKLKKLVFTGVFIALSFVLSSVIVFPNMAPIQHLMNVLGAVFLGPYYNAFSAFASGGLRMVLSGRSFIATSGWIGALLSGLIYKHTQSKFWTAITEMIGSGIISAIVYYFPMAGIFGLDLPNAWYFVPFFLPSATIGAIMGYVILQVFGRSLLKKLASDH</sequence>
<dbReference type="Gene3D" id="1.10.1760.20">
    <property type="match status" value="1"/>
</dbReference>
<feature type="transmembrane region" description="Helical" evidence="1">
    <location>
        <begin position="90"/>
        <end position="111"/>
    </location>
</feature>
<feature type="transmembrane region" description="Helical" evidence="1">
    <location>
        <begin position="6"/>
        <end position="25"/>
    </location>
</feature>
<accession>A0A9X3JGG2</accession>
<keyword evidence="1" id="KW-0812">Transmembrane</keyword>
<dbReference type="PIRSF" id="PIRSF024534">
    <property type="entry name" value="ThiW"/>
    <property type="match status" value="1"/>
</dbReference>
<name>A0A9X3JGG2_9LACT</name>
<organism evidence="2 3">
    <name type="scientific">Aerococcus kribbianus</name>
    <dbReference type="NCBI Taxonomy" id="2999064"/>
    <lineage>
        <taxon>Bacteria</taxon>
        <taxon>Bacillati</taxon>
        <taxon>Bacillota</taxon>
        <taxon>Bacilli</taxon>
        <taxon>Lactobacillales</taxon>
        <taxon>Aerococcaceae</taxon>
        <taxon>Aerococcus</taxon>
    </lineage>
</organism>
<reference evidence="2" key="1">
    <citation type="submission" date="2022-12" db="EMBL/GenBank/DDBJ databases">
        <title>Description and comparative metabolic analysis of Aerococcus sp. nov., isolated from the feces of a pig.</title>
        <authorList>
            <person name="Chang Y.-H."/>
        </authorList>
    </citation>
    <scope>NUCLEOTIDE SEQUENCE</scope>
    <source>
        <strain evidence="2">YH-aer222</strain>
    </source>
</reference>
<gene>
    <name evidence="2" type="primary">thiW</name>
    <name evidence="2" type="ORF">OW157_02845</name>
</gene>
<dbReference type="Proteomes" id="UP001146670">
    <property type="component" value="Unassembled WGS sequence"/>
</dbReference>
<proteinExistence type="predicted"/>
<comment type="caution">
    <text evidence="2">The sequence shown here is derived from an EMBL/GenBank/DDBJ whole genome shotgun (WGS) entry which is preliminary data.</text>
</comment>
<dbReference type="NCBIfam" id="TIGR02359">
    <property type="entry name" value="thiW"/>
    <property type="match status" value="1"/>
</dbReference>
<protein>
    <submittedName>
        <fullName evidence="2">Energy coupling factor transporter S component ThiW</fullName>
    </submittedName>
</protein>
<keyword evidence="1" id="KW-1133">Transmembrane helix</keyword>
<feature type="transmembrane region" description="Helical" evidence="1">
    <location>
        <begin position="123"/>
        <end position="145"/>
    </location>
</feature>
<evidence type="ECO:0000313" key="2">
    <source>
        <dbReference type="EMBL" id="MCZ0725504.1"/>
    </source>
</evidence>
<evidence type="ECO:0000256" key="1">
    <source>
        <dbReference type="SAM" id="Phobius"/>
    </source>
</evidence>
<dbReference type="AlphaFoldDB" id="A0A9X3JGG2"/>
<dbReference type="Pfam" id="PF09512">
    <property type="entry name" value="ThiW"/>
    <property type="match status" value="1"/>
</dbReference>
<dbReference type="RefSeq" id="WP_268751822.1">
    <property type="nucleotide sequence ID" value="NZ_JAPRFQ010000001.1"/>
</dbReference>
<dbReference type="InterPro" id="IPR012652">
    <property type="entry name" value="ThiW"/>
</dbReference>